<comment type="caution">
    <text evidence="2">The sequence shown here is derived from an EMBL/GenBank/DDBJ whole genome shotgun (WGS) entry which is preliminary data.</text>
</comment>
<dbReference type="AlphaFoldDB" id="A0A7W6MM93"/>
<feature type="chain" id="PRO_5031540796" description="DUF4864 domain-containing protein" evidence="1">
    <location>
        <begin position="38"/>
        <end position="152"/>
    </location>
</feature>
<name>A0A7W6MM93_9HYPH</name>
<reference evidence="2 3" key="1">
    <citation type="submission" date="2020-08" db="EMBL/GenBank/DDBJ databases">
        <title>Genomic Encyclopedia of Type Strains, Phase IV (KMG-IV): sequencing the most valuable type-strain genomes for metagenomic binning, comparative biology and taxonomic classification.</title>
        <authorList>
            <person name="Goeker M."/>
        </authorList>
    </citation>
    <scope>NUCLEOTIDE SEQUENCE [LARGE SCALE GENOMIC DNA]</scope>
    <source>
        <strain evidence="2 3">DSM 102238</strain>
    </source>
</reference>
<evidence type="ECO:0000256" key="1">
    <source>
        <dbReference type="SAM" id="SignalP"/>
    </source>
</evidence>
<protein>
    <recommendedName>
        <fullName evidence="4">DUF4864 domain-containing protein</fullName>
    </recommendedName>
</protein>
<feature type="signal peptide" evidence="1">
    <location>
        <begin position="1"/>
        <end position="37"/>
    </location>
</feature>
<dbReference type="RefSeq" id="WP_246393536.1">
    <property type="nucleotide sequence ID" value="NZ_JACIEK010000023.1"/>
</dbReference>
<keyword evidence="1" id="KW-0732">Signal</keyword>
<keyword evidence="3" id="KW-1185">Reference proteome</keyword>
<accession>A0A7W6MM93</accession>
<evidence type="ECO:0000313" key="2">
    <source>
        <dbReference type="EMBL" id="MBB4000585.1"/>
    </source>
</evidence>
<sequence>MRAHAARWNSWRAVMKRMAWAFIVGIALAAGSAPARADDASDARAVISGQLDAFKAQDGAQAYGFAAPNIRQMFSSPEIFMTMVERGYPPVYRSSNATFGPLKPEGAGLRQEVFLSDQNGQSWIATYTLQRQPDGSLKITGCQVRKGDDVGA</sequence>
<evidence type="ECO:0008006" key="4">
    <source>
        <dbReference type="Google" id="ProtNLM"/>
    </source>
</evidence>
<gene>
    <name evidence="2" type="ORF">GGR04_004463</name>
</gene>
<organism evidence="2 3">
    <name type="scientific">Aureimonas pseudogalii</name>
    <dbReference type="NCBI Taxonomy" id="1744844"/>
    <lineage>
        <taxon>Bacteria</taxon>
        <taxon>Pseudomonadati</taxon>
        <taxon>Pseudomonadota</taxon>
        <taxon>Alphaproteobacteria</taxon>
        <taxon>Hyphomicrobiales</taxon>
        <taxon>Aurantimonadaceae</taxon>
        <taxon>Aureimonas</taxon>
    </lineage>
</organism>
<evidence type="ECO:0000313" key="3">
    <source>
        <dbReference type="Proteomes" id="UP000542776"/>
    </source>
</evidence>
<proteinExistence type="predicted"/>
<dbReference type="InterPro" id="IPR032347">
    <property type="entry name" value="DUF4864"/>
</dbReference>
<dbReference type="Proteomes" id="UP000542776">
    <property type="component" value="Unassembled WGS sequence"/>
</dbReference>
<dbReference type="EMBL" id="JACIEK010000023">
    <property type="protein sequence ID" value="MBB4000585.1"/>
    <property type="molecule type" value="Genomic_DNA"/>
</dbReference>
<dbReference type="Pfam" id="PF16156">
    <property type="entry name" value="DUF4864"/>
    <property type="match status" value="1"/>
</dbReference>